<evidence type="ECO:0000256" key="3">
    <source>
        <dbReference type="ARBA" id="ARBA00022475"/>
    </source>
</evidence>
<evidence type="ECO:0000313" key="9">
    <source>
        <dbReference type="EMBL" id="GAP19480.1"/>
    </source>
</evidence>
<dbReference type="InterPro" id="IPR028082">
    <property type="entry name" value="Peripla_BP_I"/>
</dbReference>
<dbReference type="AlphaFoldDB" id="A0A0N0RD78"/>
<sequence length="365" mass="37715">MKSVLFRLSLLVVLAAVLVSGCAPAAAEPVTVEVTRVVEVEAAPVEVVVTATPAPVEEEIFRVAIVMPSSITDMAFSQSMYEGLLKVQAEMGGPEKMEIAYSEGMFKVPDAAAAIRDYASQGYNLVIAHGSQYGTSLAQIAPDFPETAFAWGTSLDTFQAQGITNVFAYQAEAQEGGYVLGTLAANMSASGVLGVSGPVEAGDAKLFVDGFKTGAMIAKPEAKVNISYTGSFSDVSLMAAAAETHIAAGADMLTGSSQSVVGAIGVAKEKGAKWFGAQWDQTNLAPDTVAASMVYDWTGVIKDMITSVKAGVMGGKAYTLTFKNKGLVIAYNPGVEIPADAKTAAEAAIQGIMDGTIAPLSGPKQ</sequence>
<dbReference type="InterPro" id="IPR050957">
    <property type="entry name" value="BMP_lipoprotein"/>
</dbReference>
<dbReference type="Gene3D" id="3.40.50.2300">
    <property type="match status" value="2"/>
</dbReference>
<gene>
    <name evidence="9" type="ORF">LSAC_03384</name>
</gene>
<dbReference type="PROSITE" id="PS51257">
    <property type="entry name" value="PROKAR_LIPOPROTEIN"/>
    <property type="match status" value="1"/>
</dbReference>
<comment type="subcellular location">
    <subcellularLocation>
        <location evidence="1">Cell membrane</location>
        <topology evidence="1">Lipid-anchor</topology>
    </subcellularLocation>
</comment>
<dbReference type="PANTHER" id="PTHR34296">
    <property type="entry name" value="TRANSCRIPTIONAL ACTIVATOR PROTEIN MED"/>
    <property type="match status" value="1"/>
</dbReference>
<evidence type="ECO:0000256" key="1">
    <source>
        <dbReference type="ARBA" id="ARBA00004193"/>
    </source>
</evidence>
<dbReference type="Pfam" id="PF02608">
    <property type="entry name" value="Bmp"/>
    <property type="match status" value="1"/>
</dbReference>
<dbReference type="PANTHER" id="PTHR34296:SF2">
    <property type="entry name" value="ABC TRANSPORTER GUANOSINE-BINDING PROTEIN NUPN"/>
    <property type="match status" value="1"/>
</dbReference>
<proteinExistence type="inferred from homology"/>
<dbReference type="CDD" id="cd06304">
    <property type="entry name" value="PBP1_BmpA_Med_PnrA-like"/>
    <property type="match status" value="1"/>
</dbReference>
<accession>A0A0N0RD78</accession>
<dbReference type="InterPro" id="IPR003760">
    <property type="entry name" value="PnrA-like"/>
</dbReference>
<keyword evidence="5" id="KW-0472">Membrane</keyword>
<reference evidence="9" key="1">
    <citation type="journal article" date="2015" name="Genome Announc.">
        <title>Draft Genome Sequences of Anaerolinea thermolimosa IMO-1, Bellilinea caldifistulae GOMI-1, Leptolinea tardivitalis YMTK-2, Levilinea saccharolytica KIBI-1, Longilinea arvoryzae KOME-1, Previously Described as Members of the Class Anaerolineae (Chloroflexi).</title>
        <authorList>
            <person name="Matsuura N."/>
            <person name="Tourlousse M.D."/>
            <person name="Ohashi A."/>
            <person name="Hugenholtz P."/>
            <person name="Sekiguchi Y."/>
        </authorList>
    </citation>
    <scope>NUCLEOTIDE SEQUENCE</scope>
    <source>
        <strain evidence="9">KIBI-1</strain>
    </source>
</reference>
<evidence type="ECO:0000256" key="2">
    <source>
        <dbReference type="ARBA" id="ARBA00008610"/>
    </source>
</evidence>
<dbReference type="OrthoDB" id="9769871at2"/>
<keyword evidence="4 7" id="KW-0732">Signal</keyword>
<organism evidence="9">
    <name type="scientific">Levilinea saccharolytica</name>
    <dbReference type="NCBI Taxonomy" id="229921"/>
    <lineage>
        <taxon>Bacteria</taxon>
        <taxon>Bacillati</taxon>
        <taxon>Chloroflexota</taxon>
        <taxon>Anaerolineae</taxon>
        <taxon>Anaerolineales</taxon>
        <taxon>Anaerolineaceae</taxon>
        <taxon>Levilinea</taxon>
    </lineage>
</organism>
<evidence type="ECO:0000256" key="6">
    <source>
        <dbReference type="ARBA" id="ARBA00023288"/>
    </source>
</evidence>
<name>A0A0N0RD78_9CHLR</name>
<evidence type="ECO:0000259" key="8">
    <source>
        <dbReference type="Pfam" id="PF02608"/>
    </source>
</evidence>
<feature type="chain" id="PRO_5005857493" evidence="7">
    <location>
        <begin position="26"/>
        <end position="365"/>
    </location>
</feature>
<evidence type="ECO:0000256" key="4">
    <source>
        <dbReference type="ARBA" id="ARBA00022729"/>
    </source>
</evidence>
<dbReference type="GO" id="GO:0005886">
    <property type="term" value="C:plasma membrane"/>
    <property type="evidence" value="ECO:0007669"/>
    <property type="project" value="UniProtKB-SubCell"/>
</dbReference>
<feature type="signal peptide" evidence="7">
    <location>
        <begin position="1"/>
        <end position="25"/>
    </location>
</feature>
<dbReference type="RefSeq" id="WP_062419756.1">
    <property type="nucleotide sequence ID" value="NZ_BBXZ01000179.1"/>
</dbReference>
<protein>
    <submittedName>
        <fullName evidence="9">Nucleoside-binding protein</fullName>
    </submittedName>
</protein>
<feature type="domain" description="ABC transporter substrate-binding protein PnrA-like" evidence="8">
    <location>
        <begin position="62"/>
        <end position="330"/>
    </location>
</feature>
<keyword evidence="6" id="KW-0449">Lipoprotein</keyword>
<evidence type="ECO:0000256" key="5">
    <source>
        <dbReference type="ARBA" id="ARBA00023136"/>
    </source>
</evidence>
<dbReference type="SUPFAM" id="SSF53822">
    <property type="entry name" value="Periplasmic binding protein-like I"/>
    <property type="match status" value="1"/>
</dbReference>
<comment type="similarity">
    <text evidence="2">Belongs to the BMP lipoprotein family.</text>
</comment>
<keyword evidence="3" id="KW-1003">Cell membrane</keyword>
<evidence type="ECO:0000256" key="7">
    <source>
        <dbReference type="SAM" id="SignalP"/>
    </source>
</evidence>
<dbReference type="EMBL" id="DF967975">
    <property type="protein sequence ID" value="GAP19480.1"/>
    <property type="molecule type" value="Genomic_DNA"/>
</dbReference>